<keyword evidence="3 4" id="KW-0862">Zinc</keyword>
<evidence type="ECO:0000313" key="9">
    <source>
        <dbReference type="Proteomes" id="UP000688137"/>
    </source>
</evidence>
<protein>
    <recommendedName>
        <fullName evidence="10">RING-type domain-containing protein</fullName>
    </recommendedName>
</protein>
<organism evidence="8 9">
    <name type="scientific">Paramecium primaurelia</name>
    <dbReference type="NCBI Taxonomy" id="5886"/>
    <lineage>
        <taxon>Eukaryota</taxon>
        <taxon>Sar</taxon>
        <taxon>Alveolata</taxon>
        <taxon>Ciliophora</taxon>
        <taxon>Intramacronucleata</taxon>
        <taxon>Oligohymenophorea</taxon>
        <taxon>Peniculida</taxon>
        <taxon>Parameciidae</taxon>
        <taxon>Paramecium</taxon>
    </lineage>
</organism>
<keyword evidence="2 4" id="KW-0863">Zinc-finger</keyword>
<keyword evidence="1 4" id="KW-0479">Metal-binding</keyword>
<evidence type="ECO:0000256" key="2">
    <source>
        <dbReference type="ARBA" id="ARBA00022771"/>
    </source>
</evidence>
<keyword evidence="5" id="KW-0175">Coiled coil</keyword>
<dbReference type="GO" id="GO:0008270">
    <property type="term" value="F:zinc ion binding"/>
    <property type="evidence" value="ECO:0007669"/>
    <property type="project" value="UniProtKB-KW"/>
</dbReference>
<dbReference type="PANTHER" id="PTHR10131:SF94">
    <property type="entry name" value="TNF RECEPTOR-ASSOCIATED FACTOR 4"/>
    <property type="match status" value="1"/>
</dbReference>
<evidence type="ECO:0000256" key="3">
    <source>
        <dbReference type="ARBA" id="ARBA00022833"/>
    </source>
</evidence>
<dbReference type="EMBL" id="CAJJDM010000043">
    <property type="protein sequence ID" value="CAD8069259.1"/>
    <property type="molecule type" value="Genomic_DNA"/>
</dbReference>
<evidence type="ECO:0000259" key="6">
    <source>
        <dbReference type="PROSITE" id="PS50089"/>
    </source>
</evidence>
<keyword evidence="9" id="KW-1185">Reference proteome</keyword>
<dbReference type="AlphaFoldDB" id="A0A8S1LQV0"/>
<dbReference type="InterPro" id="IPR001841">
    <property type="entry name" value="Znf_RING"/>
</dbReference>
<dbReference type="PROSITE" id="PS50145">
    <property type="entry name" value="ZF_TRAF"/>
    <property type="match status" value="1"/>
</dbReference>
<evidence type="ECO:0008006" key="10">
    <source>
        <dbReference type="Google" id="ProtNLM"/>
    </source>
</evidence>
<dbReference type="InterPro" id="IPR001293">
    <property type="entry name" value="Znf_TRAF"/>
</dbReference>
<name>A0A8S1LQV0_PARPR</name>
<feature type="zinc finger region" description="TRAF-type" evidence="4">
    <location>
        <begin position="173"/>
        <end position="219"/>
    </location>
</feature>
<evidence type="ECO:0000256" key="1">
    <source>
        <dbReference type="ARBA" id="ARBA00022723"/>
    </source>
</evidence>
<dbReference type="PANTHER" id="PTHR10131">
    <property type="entry name" value="TNF RECEPTOR ASSOCIATED FACTOR"/>
    <property type="match status" value="1"/>
</dbReference>
<dbReference type="Pfam" id="PF02176">
    <property type="entry name" value="zf-TRAF"/>
    <property type="match status" value="1"/>
</dbReference>
<feature type="domain" description="TRAF-type" evidence="7">
    <location>
        <begin position="173"/>
        <end position="219"/>
    </location>
</feature>
<evidence type="ECO:0000256" key="5">
    <source>
        <dbReference type="SAM" id="Coils"/>
    </source>
</evidence>
<feature type="coiled-coil region" evidence="5">
    <location>
        <begin position="356"/>
        <end position="383"/>
    </location>
</feature>
<evidence type="ECO:0000256" key="4">
    <source>
        <dbReference type="PROSITE-ProRule" id="PRU00207"/>
    </source>
</evidence>
<dbReference type="Proteomes" id="UP000688137">
    <property type="component" value="Unassembled WGS sequence"/>
</dbReference>
<evidence type="ECO:0000259" key="7">
    <source>
        <dbReference type="PROSITE" id="PS50145"/>
    </source>
</evidence>
<feature type="domain" description="RING-type" evidence="6">
    <location>
        <begin position="78"/>
        <end position="119"/>
    </location>
</feature>
<proteinExistence type="predicted"/>
<reference evidence="8" key="1">
    <citation type="submission" date="2021-01" db="EMBL/GenBank/DDBJ databases">
        <authorList>
            <consortium name="Genoscope - CEA"/>
            <person name="William W."/>
        </authorList>
    </citation>
    <scope>NUCLEOTIDE SEQUENCE</scope>
</reference>
<gene>
    <name evidence="8" type="ORF">PPRIM_AZ9-3.1.T0430277</name>
</gene>
<dbReference type="PROSITE" id="PS50089">
    <property type="entry name" value="ZF_RING_2"/>
    <property type="match status" value="1"/>
</dbReference>
<dbReference type="OMA" id="EKHENNY"/>
<accession>A0A8S1LQV0</accession>
<comment type="caution">
    <text evidence="8">The sequence shown here is derived from an EMBL/GenBank/DDBJ whole genome shotgun (WGS) entry which is preliminary data.</text>
</comment>
<evidence type="ECO:0000313" key="8">
    <source>
        <dbReference type="EMBL" id="CAD8069259.1"/>
    </source>
</evidence>
<sequence length="440" mass="53055">MYYPYSIEESDENVSGDIFNYEMDLNQDENQIQTHSYYTPSHSVSSQYDDDEEEEYVIDQSRIFNLAEVKVFLDEVICPICCHIIIAPKICKECDQSFCSRCIEKWFQKSSNQQCPCCRKSQNYKSNFYFNKGIMDGKVPKVLLKLLSKILLTCRYSQEGCEEIITYDFREKHENNYCQYQEQDCPNHGCYETMLRKDLEEHYLECKYGSVQCKYCSQDKLRMDIESHLEQCYCRPILCEWCQEEYQAIDFDKHYEQCDCKEIYCRHCGKYYKKYQMDVHTPEFCLQTLYQNSLVLLKQKDQQIAEQQKYIEFLESKKLIEQSDLNQSTNEVLSEKYKQDFEEEVEEIIEEDIQIEESDQEQIEQVEKDNKNQLSQVEENQNLDKKYVEQNQYDFVEIQPIQDIRMGMYTQFLQRLNDTQLTDFLDWPDDEFNTVIDWFK</sequence>